<keyword evidence="11" id="KW-1185">Reference proteome</keyword>
<evidence type="ECO:0000256" key="8">
    <source>
        <dbReference type="RuleBase" id="RU363032"/>
    </source>
</evidence>
<feature type="transmembrane region" description="Helical" evidence="8">
    <location>
        <begin position="101"/>
        <end position="124"/>
    </location>
</feature>
<dbReference type="PANTHER" id="PTHR43163">
    <property type="entry name" value="DIPEPTIDE TRANSPORT SYSTEM PERMEASE PROTEIN DPPB-RELATED"/>
    <property type="match status" value="1"/>
</dbReference>
<dbReference type="Pfam" id="PF00528">
    <property type="entry name" value="BPD_transp_1"/>
    <property type="match status" value="1"/>
</dbReference>
<keyword evidence="5 8" id="KW-1133">Transmembrane helix</keyword>
<evidence type="ECO:0000259" key="9">
    <source>
        <dbReference type="PROSITE" id="PS50928"/>
    </source>
</evidence>
<feature type="transmembrane region" description="Helical" evidence="8">
    <location>
        <begin position="136"/>
        <end position="163"/>
    </location>
</feature>
<feature type="transmembrane region" description="Helical" evidence="8">
    <location>
        <begin position="183"/>
        <end position="201"/>
    </location>
</feature>
<keyword evidence="6 8" id="KW-0472">Membrane</keyword>
<dbReference type="PROSITE" id="PS50928">
    <property type="entry name" value="ABC_TM1"/>
    <property type="match status" value="1"/>
</dbReference>
<accession>A0A4Y8UL28</accession>
<sequence>MSRFIVGRIAQALLVMVVMSVVIYALIGLMPGDPIDLMISADPNMTSADAALLREIYGLDQPLYRRYLAWLGNAVQGDLGYSRLFGQPVLQVLLPALGNTLILMATAFIIAIAIALPLGTLAAAKPRSAFDYSVNMYAFAGISLPSFWLALLLIMLFSVNLGWLPAGGMAAADASFGEQLRHLALPVATVATLHIGAYSRYMRSAMLEVLRHDYIRTARAKGASERRVIWVHAWRNALIPVVTVLALDFGFLFSGALVTETIFSWPGMGKLIFDAVMGNDFNLAVVALLFATALTLLGNLIADLLYGLLDPRIRAGGGR</sequence>
<dbReference type="Pfam" id="PF19300">
    <property type="entry name" value="BPD_transp_1_N"/>
    <property type="match status" value="1"/>
</dbReference>
<dbReference type="SUPFAM" id="SSF161098">
    <property type="entry name" value="MetI-like"/>
    <property type="match status" value="1"/>
</dbReference>
<dbReference type="OrthoDB" id="9805855at2"/>
<keyword evidence="3" id="KW-1003">Cell membrane</keyword>
<feature type="transmembrane region" description="Helical" evidence="8">
    <location>
        <begin position="12"/>
        <end position="30"/>
    </location>
</feature>
<dbReference type="AlphaFoldDB" id="A0A4Y8UL28"/>
<dbReference type="InterPro" id="IPR045621">
    <property type="entry name" value="BPD_transp_1_N"/>
</dbReference>
<feature type="transmembrane region" description="Helical" evidence="8">
    <location>
        <begin position="283"/>
        <end position="309"/>
    </location>
</feature>
<evidence type="ECO:0000256" key="5">
    <source>
        <dbReference type="ARBA" id="ARBA00022989"/>
    </source>
</evidence>
<reference evidence="10 11" key="1">
    <citation type="submission" date="2019-03" db="EMBL/GenBank/DDBJ databases">
        <title>Draft genome of Gammaproteobacteria bacterium LSUCC0057, a member of the SAR92 clade.</title>
        <authorList>
            <person name="Lanclos V.C."/>
            <person name="Doiron C."/>
            <person name="Henson M.W."/>
            <person name="Thrash J.C."/>
        </authorList>
    </citation>
    <scope>NUCLEOTIDE SEQUENCE [LARGE SCALE GENOMIC DNA]</scope>
    <source>
        <strain evidence="10 11">LSUCC0057</strain>
    </source>
</reference>
<dbReference type="InterPro" id="IPR000515">
    <property type="entry name" value="MetI-like"/>
</dbReference>
<evidence type="ECO:0000256" key="6">
    <source>
        <dbReference type="ARBA" id="ARBA00023136"/>
    </source>
</evidence>
<evidence type="ECO:0000256" key="3">
    <source>
        <dbReference type="ARBA" id="ARBA00022475"/>
    </source>
</evidence>
<dbReference type="PANTHER" id="PTHR43163:SF6">
    <property type="entry name" value="DIPEPTIDE TRANSPORT SYSTEM PERMEASE PROTEIN DPPB-RELATED"/>
    <property type="match status" value="1"/>
</dbReference>
<dbReference type="InterPro" id="IPR035906">
    <property type="entry name" value="MetI-like_sf"/>
</dbReference>
<evidence type="ECO:0000256" key="2">
    <source>
        <dbReference type="ARBA" id="ARBA00022448"/>
    </source>
</evidence>
<evidence type="ECO:0000256" key="7">
    <source>
        <dbReference type="ARBA" id="ARBA00024202"/>
    </source>
</evidence>
<dbReference type="Gene3D" id="1.10.3720.10">
    <property type="entry name" value="MetI-like"/>
    <property type="match status" value="1"/>
</dbReference>
<comment type="similarity">
    <text evidence="7">Belongs to the binding-protein-dependent transport system permease family. OppBC subfamily.</text>
</comment>
<evidence type="ECO:0000256" key="4">
    <source>
        <dbReference type="ARBA" id="ARBA00022692"/>
    </source>
</evidence>
<evidence type="ECO:0000313" key="11">
    <source>
        <dbReference type="Proteomes" id="UP000298133"/>
    </source>
</evidence>
<name>A0A4Y8UL28_9GAMM</name>
<evidence type="ECO:0000256" key="1">
    <source>
        <dbReference type="ARBA" id="ARBA00004651"/>
    </source>
</evidence>
<comment type="subcellular location">
    <subcellularLocation>
        <location evidence="1 8">Cell membrane</location>
        <topology evidence="1 8">Multi-pass membrane protein</topology>
    </subcellularLocation>
</comment>
<dbReference type="GO" id="GO:0071916">
    <property type="term" value="F:dipeptide transmembrane transporter activity"/>
    <property type="evidence" value="ECO:0007669"/>
    <property type="project" value="TreeGrafter"/>
</dbReference>
<dbReference type="CDD" id="cd06261">
    <property type="entry name" value="TM_PBP2"/>
    <property type="match status" value="1"/>
</dbReference>
<evidence type="ECO:0000313" key="10">
    <source>
        <dbReference type="EMBL" id="TFH69092.1"/>
    </source>
</evidence>
<keyword evidence="2 8" id="KW-0813">Transport</keyword>
<organism evidence="10 11">
    <name type="scientific">Gammaproteobacteria bacterium LSUCC0057</name>
    <dbReference type="NCBI Taxonomy" id="2559237"/>
    <lineage>
        <taxon>Bacteria</taxon>
        <taxon>Pseudomonadati</taxon>
        <taxon>Pseudomonadota</taxon>
        <taxon>Gammaproteobacteria</taxon>
        <taxon>Cellvibrionales</taxon>
        <taxon>Porticoccaceae</taxon>
        <taxon>SAR92 clade</taxon>
    </lineage>
</organism>
<dbReference type="EMBL" id="SPIA01000001">
    <property type="protein sequence ID" value="TFH69092.1"/>
    <property type="molecule type" value="Genomic_DNA"/>
</dbReference>
<gene>
    <name evidence="10" type="ORF">E3W66_03935</name>
</gene>
<feature type="domain" description="ABC transmembrane type-1" evidence="9">
    <location>
        <begin position="97"/>
        <end position="302"/>
    </location>
</feature>
<proteinExistence type="inferred from homology"/>
<feature type="transmembrane region" description="Helical" evidence="8">
    <location>
        <begin position="237"/>
        <end position="263"/>
    </location>
</feature>
<protein>
    <submittedName>
        <fullName evidence="10">ABC transporter permease</fullName>
    </submittedName>
</protein>
<comment type="caution">
    <text evidence="10">The sequence shown here is derived from an EMBL/GenBank/DDBJ whole genome shotgun (WGS) entry which is preliminary data.</text>
</comment>
<keyword evidence="4 8" id="KW-0812">Transmembrane</keyword>
<dbReference type="Proteomes" id="UP000298133">
    <property type="component" value="Unassembled WGS sequence"/>
</dbReference>
<dbReference type="GO" id="GO:0005886">
    <property type="term" value="C:plasma membrane"/>
    <property type="evidence" value="ECO:0007669"/>
    <property type="project" value="UniProtKB-SubCell"/>
</dbReference>